<evidence type="ECO:0000256" key="1">
    <source>
        <dbReference type="ARBA" id="ARBA00004123"/>
    </source>
</evidence>
<dbReference type="Pfam" id="PF03031">
    <property type="entry name" value="NIF"/>
    <property type="match status" value="1"/>
</dbReference>
<proteinExistence type="predicted"/>
<keyword evidence="4" id="KW-0539">Nucleus</keyword>
<dbReference type="PANTHER" id="PTHR23081:SF36">
    <property type="entry name" value="RNA POLYMERASE II SUBUNIT A C-TERMINAL DOMAIN PHOSPHATASE"/>
    <property type="match status" value="1"/>
</dbReference>
<comment type="catalytic activity">
    <reaction evidence="6">
        <text>O-phospho-L-threonyl-[protein] + H2O = L-threonyl-[protein] + phosphate</text>
        <dbReference type="Rhea" id="RHEA:47004"/>
        <dbReference type="Rhea" id="RHEA-COMP:11060"/>
        <dbReference type="Rhea" id="RHEA-COMP:11605"/>
        <dbReference type="ChEBI" id="CHEBI:15377"/>
        <dbReference type="ChEBI" id="CHEBI:30013"/>
        <dbReference type="ChEBI" id="CHEBI:43474"/>
        <dbReference type="ChEBI" id="CHEBI:61977"/>
        <dbReference type="EC" id="3.1.3.16"/>
    </reaction>
</comment>
<comment type="subcellular location">
    <subcellularLocation>
        <location evidence="1">Nucleus</location>
    </subcellularLocation>
</comment>
<keyword evidence="7" id="KW-0175">Coiled coil</keyword>
<protein>
    <recommendedName>
        <fullName evidence="2">protein-serine/threonine phosphatase</fullName>
        <ecNumber evidence="2">3.1.3.16</ecNumber>
    </recommendedName>
</protein>
<dbReference type="SUPFAM" id="SSF56784">
    <property type="entry name" value="HAD-like"/>
    <property type="match status" value="1"/>
</dbReference>
<accession>A0AAU9KP84</accession>
<dbReference type="InterPro" id="IPR004274">
    <property type="entry name" value="FCP1_dom"/>
</dbReference>
<reference evidence="9" key="1">
    <citation type="submission" date="2021-09" db="EMBL/GenBank/DDBJ databases">
        <authorList>
            <consortium name="AG Swart"/>
            <person name="Singh M."/>
            <person name="Singh A."/>
            <person name="Seah K."/>
            <person name="Emmerich C."/>
        </authorList>
    </citation>
    <scope>NUCLEOTIDE SEQUENCE</scope>
    <source>
        <strain evidence="9">ATCC30299</strain>
    </source>
</reference>
<feature type="domain" description="FCP1 homology" evidence="8">
    <location>
        <begin position="321"/>
        <end position="498"/>
    </location>
</feature>
<sequence length="615" mass="71552">MLQQCTSKDLFSGFHNESDDEILEIQQANLNITNPELLRPDSDLTHSQLHLFFSHILSPNFVFTKIWLSKFNLISNRNYAALSTNKALFKEFKAIIFIITQDLYPIVNKDPDTASIILQIFSELYYRRSCIFYQEIIDEFRINVHMNRVEGLVKNSKTIAFSLRREEREKKKNDKKKRKEGLKRERSGEMHNLEELFIRKQQKINEFEEDIKKNSWGFDCGLGEVEEWFEESEEMEEEGEILEEISSFQEIATIEEENKNHLFAAEYTVPESDKENVIPTLPIQIPSSRTNTENKKKDPRIIPFLHTKGIDFLINTESIRGQLEKFIVILDLDNTLVSAHEGNELKQLQTKCQYIYEQVIVDKLALAIIRRPGLDNFLKEISKFCELYLYTNAIRPYAEKVLQLIDPDGKYFGRRIIACEANYSVTSQKSIEEISRRLDVKVNPEMVIIIDDQQLIWKNSEFCVPVIPFFPLTVPSKLTFVYSSELANHRISDHMKYICEPPAISNLFSIGQALKAAYANFLKNGSQRTAIYEFTEHRKSILKGFELSFKKYSEKLGKDGYTYKKLQVYQHLAAALGAEVSEKGLEIVENKEGLHELSSSWLINCYMHIEAMPNY</sequence>
<evidence type="ECO:0000313" key="10">
    <source>
        <dbReference type="Proteomes" id="UP001162131"/>
    </source>
</evidence>
<gene>
    <name evidence="9" type="ORF">BSTOLATCC_MIC65256</name>
</gene>
<dbReference type="SMART" id="SM00577">
    <property type="entry name" value="CPDc"/>
    <property type="match status" value="1"/>
</dbReference>
<dbReference type="InterPro" id="IPR036412">
    <property type="entry name" value="HAD-like_sf"/>
</dbReference>
<feature type="coiled-coil region" evidence="7">
    <location>
        <begin position="165"/>
        <end position="245"/>
    </location>
</feature>
<dbReference type="InterPro" id="IPR039189">
    <property type="entry name" value="Fcp1"/>
</dbReference>
<dbReference type="Proteomes" id="UP001162131">
    <property type="component" value="Unassembled WGS sequence"/>
</dbReference>
<dbReference type="AlphaFoldDB" id="A0AAU9KP84"/>
<comment type="catalytic activity">
    <reaction evidence="5">
        <text>O-phospho-L-seryl-[protein] + H2O = L-seryl-[protein] + phosphate</text>
        <dbReference type="Rhea" id="RHEA:20629"/>
        <dbReference type="Rhea" id="RHEA-COMP:9863"/>
        <dbReference type="Rhea" id="RHEA-COMP:11604"/>
        <dbReference type="ChEBI" id="CHEBI:15377"/>
        <dbReference type="ChEBI" id="CHEBI:29999"/>
        <dbReference type="ChEBI" id="CHEBI:43474"/>
        <dbReference type="ChEBI" id="CHEBI:83421"/>
        <dbReference type="EC" id="3.1.3.16"/>
    </reaction>
</comment>
<comment type="caution">
    <text evidence="9">The sequence shown here is derived from an EMBL/GenBank/DDBJ whole genome shotgun (WGS) entry which is preliminary data.</text>
</comment>
<keyword evidence="3" id="KW-0378">Hydrolase</keyword>
<evidence type="ECO:0000256" key="2">
    <source>
        <dbReference type="ARBA" id="ARBA00013081"/>
    </source>
</evidence>
<evidence type="ECO:0000256" key="7">
    <source>
        <dbReference type="SAM" id="Coils"/>
    </source>
</evidence>
<evidence type="ECO:0000259" key="8">
    <source>
        <dbReference type="PROSITE" id="PS50969"/>
    </source>
</evidence>
<name>A0AAU9KP84_9CILI</name>
<dbReference type="EC" id="3.1.3.16" evidence="2"/>
<dbReference type="InterPro" id="IPR023214">
    <property type="entry name" value="HAD_sf"/>
</dbReference>
<dbReference type="EMBL" id="CAJZBQ010000063">
    <property type="protein sequence ID" value="CAG9335941.1"/>
    <property type="molecule type" value="Genomic_DNA"/>
</dbReference>
<dbReference type="GO" id="GO:0005634">
    <property type="term" value="C:nucleus"/>
    <property type="evidence" value="ECO:0007669"/>
    <property type="project" value="UniProtKB-SubCell"/>
</dbReference>
<dbReference type="PANTHER" id="PTHR23081">
    <property type="entry name" value="RNA POLYMERASE II CTD PHOSPHATASE"/>
    <property type="match status" value="1"/>
</dbReference>
<dbReference type="CDD" id="cd07521">
    <property type="entry name" value="HAD_FCP1-like"/>
    <property type="match status" value="1"/>
</dbReference>
<evidence type="ECO:0000256" key="5">
    <source>
        <dbReference type="ARBA" id="ARBA00047761"/>
    </source>
</evidence>
<organism evidence="9 10">
    <name type="scientific">Blepharisma stoltei</name>
    <dbReference type="NCBI Taxonomy" id="1481888"/>
    <lineage>
        <taxon>Eukaryota</taxon>
        <taxon>Sar</taxon>
        <taxon>Alveolata</taxon>
        <taxon>Ciliophora</taxon>
        <taxon>Postciliodesmatophora</taxon>
        <taxon>Heterotrichea</taxon>
        <taxon>Heterotrichida</taxon>
        <taxon>Blepharismidae</taxon>
        <taxon>Blepharisma</taxon>
    </lineage>
</organism>
<keyword evidence="10" id="KW-1185">Reference proteome</keyword>
<dbReference type="Gene3D" id="3.40.50.1000">
    <property type="entry name" value="HAD superfamily/HAD-like"/>
    <property type="match status" value="1"/>
</dbReference>
<dbReference type="PROSITE" id="PS50969">
    <property type="entry name" value="FCP1"/>
    <property type="match status" value="1"/>
</dbReference>
<evidence type="ECO:0000256" key="6">
    <source>
        <dbReference type="ARBA" id="ARBA00048336"/>
    </source>
</evidence>
<evidence type="ECO:0000256" key="4">
    <source>
        <dbReference type="ARBA" id="ARBA00023242"/>
    </source>
</evidence>
<evidence type="ECO:0000256" key="3">
    <source>
        <dbReference type="ARBA" id="ARBA00022801"/>
    </source>
</evidence>
<dbReference type="GO" id="GO:0008420">
    <property type="term" value="F:RNA polymerase II CTD heptapeptide repeat phosphatase activity"/>
    <property type="evidence" value="ECO:0007669"/>
    <property type="project" value="InterPro"/>
</dbReference>
<evidence type="ECO:0000313" key="9">
    <source>
        <dbReference type="EMBL" id="CAG9335941.1"/>
    </source>
</evidence>